<feature type="signal peptide" evidence="2">
    <location>
        <begin position="1"/>
        <end position="22"/>
    </location>
</feature>
<feature type="chain" id="PRO_5042829528" description="Phosphatidylethanolamine binding protein" evidence="2">
    <location>
        <begin position="23"/>
        <end position="220"/>
    </location>
</feature>
<evidence type="ECO:0000256" key="2">
    <source>
        <dbReference type="SAM" id="SignalP"/>
    </source>
</evidence>
<dbReference type="CDD" id="cd00866">
    <property type="entry name" value="PEBP_euk"/>
    <property type="match status" value="1"/>
</dbReference>
<protein>
    <recommendedName>
        <fullName evidence="5">Phosphatidylethanolamine binding protein</fullName>
    </recommendedName>
</protein>
<evidence type="ECO:0008006" key="5">
    <source>
        <dbReference type="Google" id="ProtNLM"/>
    </source>
</evidence>
<gene>
    <name evidence="3" type="ORF">R5R35_002114</name>
</gene>
<evidence type="ECO:0000313" key="4">
    <source>
        <dbReference type="Proteomes" id="UP001378592"/>
    </source>
</evidence>
<sequence length="220" mass="23547">MSPPLALLALAAALSLSPPAGARPEPDPRPAPAPAPAPSRCFLSARSCRQPPPASLDTEVPFACAVPGLEVTSWSRAVVISAANCNEAEPKQEFQDQPEVRFPKASPDAFYTLVMVDPDAPGMLRGEYWLHWIVVNIKGSHFQIGNLDDATEVASYVAPAPPERTGAHRYIFLALEQEASASPLAPAAPAERPHFRLGPWLRGLRALCGPRAGVQFRAAF</sequence>
<feature type="region of interest" description="Disordered" evidence="1">
    <location>
        <begin position="17"/>
        <end position="38"/>
    </location>
</feature>
<reference evidence="3 4" key="1">
    <citation type="submission" date="2024-03" db="EMBL/GenBank/DDBJ databases">
        <title>The genome assembly and annotation of the cricket Gryllus longicercus Weissman &amp; Gray.</title>
        <authorList>
            <person name="Szrajer S."/>
            <person name="Gray D."/>
            <person name="Ylla G."/>
        </authorList>
    </citation>
    <scope>NUCLEOTIDE SEQUENCE [LARGE SCALE GENOMIC DNA]</scope>
    <source>
        <strain evidence="3">DAG 2021-001</strain>
        <tissue evidence="3">Whole body minus gut</tissue>
    </source>
</reference>
<dbReference type="InterPro" id="IPR036610">
    <property type="entry name" value="PEBP-like_sf"/>
</dbReference>
<dbReference type="Gene3D" id="3.90.280.10">
    <property type="entry name" value="PEBP-like"/>
    <property type="match status" value="1"/>
</dbReference>
<dbReference type="InterPro" id="IPR008914">
    <property type="entry name" value="PEBP"/>
</dbReference>
<accession>A0AAN9VV55</accession>
<proteinExistence type="predicted"/>
<dbReference type="Proteomes" id="UP001378592">
    <property type="component" value="Unassembled WGS sequence"/>
</dbReference>
<keyword evidence="4" id="KW-1185">Reference proteome</keyword>
<dbReference type="EMBL" id="JAZDUA010000123">
    <property type="protein sequence ID" value="KAK7867287.1"/>
    <property type="molecule type" value="Genomic_DNA"/>
</dbReference>
<dbReference type="InterPro" id="IPR035810">
    <property type="entry name" value="PEBP_euk"/>
</dbReference>
<name>A0AAN9VV55_9ORTH</name>
<organism evidence="3 4">
    <name type="scientific">Gryllus longicercus</name>
    <dbReference type="NCBI Taxonomy" id="2509291"/>
    <lineage>
        <taxon>Eukaryota</taxon>
        <taxon>Metazoa</taxon>
        <taxon>Ecdysozoa</taxon>
        <taxon>Arthropoda</taxon>
        <taxon>Hexapoda</taxon>
        <taxon>Insecta</taxon>
        <taxon>Pterygota</taxon>
        <taxon>Neoptera</taxon>
        <taxon>Polyneoptera</taxon>
        <taxon>Orthoptera</taxon>
        <taxon>Ensifera</taxon>
        <taxon>Gryllidea</taxon>
        <taxon>Grylloidea</taxon>
        <taxon>Gryllidae</taxon>
        <taxon>Gryllinae</taxon>
        <taxon>Gryllus</taxon>
    </lineage>
</organism>
<evidence type="ECO:0000313" key="3">
    <source>
        <dbReference type="EMBL" id="KAK7867287.1"/>
    </source>
</evidence>
<dbReference type="PANTHER" id="PTHR11362:SF82">
    <property type="entry name" value="PHOSPHATIDYLETHANOLAMINE-BINDING PROTEIN 4"/>
    <property type="match status" value="1"/>
</dbReference>
<dbReference type="PANTHER" id="PTHR11362">
    <property type="entry name" value="PHOSPHATIDYLETHANOLAMINE-BINDING PROTEIN"/>
    <property type="match status" value="1"/>
</dbReference>
<evidence type="ECO:0000256" key="1">
    <source>
        <dbReference type="SAM" id="MobiDB-lite"/>
    </source>
</evidence>
<dbReference type="Pfam" id="PF01161">
    <property type="entry name" value="PBP"/>
    <property type="match status" value="1"/>
</dbReference>
<dbReference type="SUPFAM" id="SSF49777">
    <property type="entry name" value="PEBP-like"/>
    <property type="match status" value="1"/>
</dbReference>
<comment type="caution">
    <text evidence="3">The sequence shown here is derived from an EMBL/GenBank/DDBJ whole genome shotgun (WGS) entry which is preliminary data.</text>
</comment>
<keyword evidence="2" id="KW-0732">Signal</keyword>
<dbReference type="AlphaFoldDB" id="A0AAN9VV55"/>